<feature type="compositionally biased region" description="Basic and acidic residues" evidence="1">
    <location>
        <begin position="474"/>
        <end position="484"/>
    </location>
</feature>
<dbReference type="RefSeq" id="WP_059261715.1">
    <property type="nucleotide sequence ID" value="NZ_KQ948351.1"/>
</dbReference>
<dbReference type="EMBL" id="LMWP01000002">
    <property type="protein sequence ID" value="KUN32504.1"/>
    <property type="molecule type" value="Genomic_DNA"/>
</dbReference>
<feature type="region of interest" description="Disordered" evidence="1">
    <location>
        <begin position="245"/>
        <end position="271"/>
    </location>
</feature>
<name>A0A124HPK6_STRCK</name>
<dbReference type="Proteomes" id="UP000053398">
    <property type="component" value="Unassembled WGS sequence"/>
</dbReference>
<protein>
    <submittedName>
        <fullName evidence="2">Uncharacterized protein</fullName>
    </submittedName>
</protein>
<sequence length="515" mass="56784">MAAAPHSTAIARVLRGLGLTQGKGCDFRVTGDYRNGERIGTFVVVLTRHAEEVIAEHADEIERLSEEAGWPFHVSVRYHDRERPMVTVANYGSRVREEPPVSAVTAEPAEAAEAETVEPAEVAVEAAHEETAVRPAIVPAVLGWLWADDHAATVSSPLRDMIRSKECDKYGRPTKAAFERIAAELNALPADPAALAQLWADDHRAPVCSPLRDMVRGDECDDGGQPTMVAFERIAAEVKALALPVAEPRSEESGPRALPPAESEPAAEEAPDDLKALRLERAQSEALGWSRGQAELVAAAAAGQLYRDFGAVLRTVPVPGHPGRVASMHRLGPLVDAGFLAVDEPDPTGRRAVRVTADGRHALAVWKRWRPWPVEKTRSEETEKLRPLLHGAQARRIAALAREEEKNRRRESEELWAATRRLHEWEEREERLRSAWARVNGVRNRFQRRPVGWVPTDAEIAEYRLAPDVVAELRADAENPKPKPELPSPRRSAGAELPPLEADDQTPEQTSLPIF</sequence>
<gene>
    <name evidence="2" type="ORF">AQJ11_02970</name>
</gene>
<proteinExistence type="predicted"/>
<accession>A0A124HPK6</accession>
<comment type="caution">
    <text evidence="2">The sequence shown here is derived from an EMBL/GenBank/DDBJ whole genome shotgun (WGS) entry which is preliminary data.</text>
</comment>
<organism evidence="2 3">
    <name type="scientific">Streptomyces corchorusii</name>
    <name type="common">Streptomyces chibaensis</name>
    <dbReference type="NCBI Taxonomy" id="1903"/>
    <lineage>
        <taxon>Bacteria</taxon>
        <taxon>Bacillati</taxon>
        <taxon>Actinomycetota</taxon>
        <taxon>Actinomycetes</taxon>
        <taxon>Kitasatosporales</taxon>
        <taxon>Streptomycetaceae</taxon>
        <taxon>Streptomyces</taxon>
    </lineage>
</organism>
<feature type="region of interest" description="Disordered" evidence="1">
    <location>
        <begin position="474"/>
        <end position="515"/>
    </location>
</feature>
<keyword evidence="3" id="KW-1185">Reference proteome</keyword>
<evidence type="ECO:0000313" key="2">
    <source>
        <dbReference type="EMBL" id="KUN32504.1"/>
    </source>
</evidence>
<reference evidence="2 3" key="1">
    <citation type="submission" date="2015-10" db="EMBL/GenBank/DDBJ databases">
        <title>Draft genome sequence of Streptomyces corchorusii DSM 40340, type strain for the species Streptomyces corchorusii.</title>
        <authorList>
            <person name="Ruckert C."/>
            <person name="Winkler A."/>
            <person name="Kalinowski J."/>
            <person name="Kampfer P."/>
            <person name="Glaeser S."/>
        </authorList>
    </citation>
    <scope>NUCLEOTIDE SEQUENCE [LARGE SCALE GENOMIC DNA]</scope>
    <source>
        <strain evidence="2 3">DSM 40340</strain>
    </source>
</reference>
<dbReference type="AlphaFoldDB" id="A0A124HPK6"/>
<evidence type="ECO:0000256" key="1">
    <source>
        <dbReference type="SAM" id="MobiDB-lite"/>
    </source>
</evidence>
<evidence type="ECO:0000313" key="3">
    <source>
        <dbReference type="Proteomes" id="UP000053398"/>
    </source>
</evidence>